<dbReference type="AlphaFoldDB" id="A0AAW1PBG8"/>
<dbReference type="Gene3D" id="3.40.50.1820">
    <property type="entry name" value="alpha/beta hydrolase"/>
    <property type="match status" value="1"/>
</dbReference>
<evidence type="ECO:0008006" key="3">
    <source>
        <dbReference type="Google" id="ProtNLM"/>
    </source>
</evidence>
<dbReference type="Proteomes" id="UP001465755">
    <property type="component" value="Unassembled WGS sequence"/>
</dbReference>
<dbReference type="PANTHER" id="PTHR42916">
    <property type="entry name" value="2-SUCCINYL-5-ENOLPYRUVYL-6-HYDROXY-3-CYCLOHEXENE-1-CARBOXYLATE SYNTHASE"/>
    <property type="match status" value="1"/>
</dbReference>
<dbReference type="PANTHER" id="PTHR42916:SF1">
    <property type="entry name" value="PROTEIN PHYLLO, CHLOROPLASTIC"/>
    <property type="match status" value="1"/>
</dbReference>
<dbReference type="InterPro" id="IPR029058">
    <property type="entry name" value="AB_hydrolase_fold"/>
</dbReference>
<comment type="caution">
    <text evidence="1">The sequence shown here is derived from an EMBL/GenBank/DDBJ whole genome shotgun (WGS) entry which is preliminary data.</text>
</comment>
<organism evidence="1 2">
    <name type="scientific">Symbiochloris irregularis</name>
    <dbReference type="NCBI Taxonomy" id="706552"/>
    <lineage>
        <taxon>Eukaryota</taxon>
        <taxon>Viridiplantae</taxon>
        <taxon>Chlorophyta</taxon>
        <taxon>core chlorophytes</taxon>
        <taxon>Trebouxiophyceae</taxon>
        <taxon>Trebouxiales</taxon>
        <taxon>Trebouxiaceae</taxon>
        <taxon>Symbiochloris</taxon>
    </lineage>
</organism>
<dbReference type="EMBL" id="JALJOQ010000041">
    <property type="protein sequence ID" value="KAK9805798.1"/>
    <property type="molecule type" value="Genomic_DNA"/>
</dbReference>
<evidence type="ECO:0000313" key="1">
    <source>
        <dbReference type="EMBL" id="KAK9805798.1"/>
    </source>
</evidence>
<proteinExistence type="predicted"/>
<gene>
    <name evidence="1" type="ORF">WJX73_000619</name>
</gene>
<accession>A0AAW1PBG8</accession>
<dbReference type="SUPFAM" id="SSF53474">
    <property type="entry name" value="alpha/beta-Hydrolases"/>
    <property type="match status" value="1"/>
</dbReference>
<evidence type="ECO:0000313" key="2">
    <source>
        <dbReference type="Proteomes" id="UP001465755"/>
    </source>
</evidence>
<protein>
    <recommendedName>
        <fullName evidence="3">AB hydrolase-1 domain-containing protein</fullName>
    </recommendedName>
</protein>
<name>A0AAW1PBG8_9CHLO</name>
<reference evidence="1 2" key="1">
    <citation type="journal article" date="2024" name="Nat. Commun.">
        <title>Phylogenomics reveals the evolutionary origins of lichenization in chlorophyte algae.</title>
        <authorList>
            <person name="Puginier C."/>
            <person name="Libourel C."/>
            <person name="Otte J."/>
            <person name="Skaloud P."/>
            <person name="Haon M."/>
            <person name="Grisel S."/>
            <person name="Petersen M."/>
            <person name="Berrin J.G."/>
            <person name="Delaux P.M."/>
            <person name="Dal Grande F."/>
            <person name="Keller J."/>
        </authorList>
    </citation>
    <scope>NUCLEOTIDE SEQUENCE [LARGE SCALE GENOMIC DNA]</scope>
    <source>
        <strain evidence="1 2">SAG 2036</strain>
    </source>
</reference>
<keyword evidence="2" id="KW-1185">Reference proteome</keyword>
<sequence length="180" mass="19589">MPTPCSRQGPAPQPHSIEALAEAVAAFIDAEGLHNCILEWYSKPMWASLTQHPRFPAMLKERQCQEGPATELAEVLRSCSPGRQHPLWSRLPSLACPALFVAGSLDNKFVRLGRDMARLVSSSHRRGDAADAGVPECGHDRDVLSSNFRAVEGCGHAVHIESPEQLAPMIAQWCCDLSGL</sequence>